<evidence type="ECO:0000256" key="7">
    <source>
        <dbReference type="ARBA" id="ARBA00022691"/>
    </source>
</evidence>
<keyword evidence="18" id="KW-1185">Reference proteome</keyword>
<protein>
    <recommendedName>
        <fullName evidence="5">GTP 3',8-cyclase</fullName>
        <ecNumber evidence="5">4.1.99.22</ecNumber>
    </recommendedName>
</protein>
<dbReference type="InterPro" id="IPR050105">
    <property type="entry name" value="MoCo_biosynth_MoaA/MoaC"/>
</dbReference>
<gene>
    <name evidence="19" type="primary">LOC112044140</name>
</gene>
<keyword evidence="7" id="KW-0949">S-adenosyl-L-methionine</keyword>
<evidence type="ECO:0000256" key="4">
    <source>
        <dbReference type="ARBA" id="ARBA00009862"/>
    </source>
</evidence>
<proteinExistence type="inferred from homology"/>
<keyword evidence="12" id="KW-0342">GTP-binding</keyword>
<evidence type="ECO:0000313" key="18">
    <source>
        <dbReference type="Proteomes" id="UP001652582"/>
    </source>
</evidence>
<dbReference type="InterPro" id="IPR058240">
    <property type="entry name" value="rSAM_sf"/>
</dbReference>
<dbReference type="CDD" id="cd01335">
    <property type="entry name" value="Radical_SAM"/>
    <property type="match status" value="1"/>
</dbReference>
<dbReference type="SUPFAM" id="SSF55040">
    <property type="entry name" value="Molybdenum cofactor biosynthesis protein C, MoaC"/>
    <property type="match status" value="1"/>
</dbReference>
<dbReference type="SFLD" id="SFLDG01386">
    <property type="entry name" value="main_SPASM_domain-containing"/>
    <property type="match status" value="1"/>
</dbReference>
<dbReference type="Gene3D" id="3.20.20.70">
    <property type="entry name" value="Aldolase class I"/>
    <property type="match status" value="1"/>
</dbReference>
<comment type="similarity">
    <text evidence="4">In the N-terminal section; belongs to the radical SAM superfamily. MoaA family.</text>
</comment>
<accession>A0ABM3LQ35</accession>
<evidence type="ECO:0000256" key="5">
    <source>
        <dbReference type="ARBA" id="ARBA00012167"/>
    </source>
</evidence>
<evidence type="ECO:0000313" key="19">
    <source>
        <dbReference type="RefSeq" id="XP_052741171.1"/>
    </source>
</evidence>
<reference evidence="19" key="1">
    <citation type="submission" date="2025-08" db="UniProtKB">
        <authorList>
            <consortium name="RefSeq"/>
        </authorList>
    </citation>
    <scope>IDENTIFICATION</scope>
</reference>
<evidence type="ECO:0000256" key="8">
    <source>
        <dbReference type="ARBA" id="ARBA00022723"/>
    </source>
</evidence>
<dbReference type="PROSITE" id="PS51918">
    <property type="entry name" value="RADICAL_SAM"/>
    <property type="match status" value="1"/>
</dbReference>
<dbReference type="CDD" id="cd21117">
    <property type="entry name" value="Twitch_MoaA"/>
    <property type="match status" value="1"/>
</dbReference>
<dbReference type="SFLD" id="SFLDG01067">
    <property type="entry name" value="SPASM/twitch_domain_containing"/>
    <property type="match status" value="1"/>
</dbReference>
<evidence type="ECO:0000256" key="13">
    <source>
        <dbReference type="ARBA" id="ARBA00023150"/>
    </source>
</evidence>
<dbReference type="Gene3D" id="3.30.70.640">
    <property type="entry name" value="Molybdopterin cofactor biosynthesis C (MoaC) domain"/>
    <property type="match status" value="1"/>
</dbReference>
<dbReference type="NCBIfam" id="TIGR00581">
    <property type="entry name" value="moaC"/>
    <property type="match status" value="1"/>
</dbReference>
<evidence type="ECO:0000256" key="10">
    <source>
        <dbReference type="ARBA" id="ARBA00023004"/>
    </source>
</evidence>
<dbReference type="NCBIfam" id="NF006870">
    <property type="entry name" value="PRK09364.1"/>
    <property type="match status" value="1"/>
</dbReference>
<keyword evidence="8" id="KW-0479">Metal-binding</keyword>
<dbReference type="NCBIfam" id="TIGR02666">
    <property type="entry name" value="moaA"/>
    <property type="match status" value="1"/>
</dbReference>
<dbReference type="Pfam" id="PF04055">
    <property type="entry name" value="Radical_SAM"/>
    <property type="match status" value="1"/>
</dbReference>
<keyword evidence="9" id="KW-0547">Nucleotide-binding</keyword>
<dbReference type="InterPro" id="IPR010505">
    <property type="entry name" value="MoaA_twitch"/>
</dbReference>
<dbReference type="EC" id="4.1.99.22" evidence="5"/>
<feature type="domain" description="Radical SAM core" evidence="17">
    <location>
        <begin position="52"/>
        <end position="273"/>
    </location>
</feature>
<dbReference type="InterPro" id="IPR000385">
    <property type="entry name" value="MoaA_NifB_PqqE_Fe-S-bd_CS"/>
</dbReference>
<dbReference type="PROSITE" id="PS01305">
    <property type="entry name" value="MOAA_NIFB_PQQE"/>
    <property type="match status" value="1"/>
</dbReference>
<dbReference type="InterPro" id="IPR040064">
    <property type="entry name" value="MoaA-like"/>
</dbReference>
<organism evidence="18 19">
    <name type="scientific">Bicyclus anynana</name>
    <name type="common">Squinting bush brown butterfly</name>
    <dbReference type="NCBI Taxonomy" id="110368"/>
    <lineage>
        <taxon>Eukaryota</taxon>
        <taxon>Metazoa</taxon>
        <taxon>Ecdysozoa</taxon>
        <taxon>Arthropoda</taxon>
        <taxon>Hexapoda</taxon>
        <taxon>Insecta</taxon>
        <taxon>Pterygota</taxon>
        <taxon>Neoptera</taxon>
        <taxon>Endopterygota</taxon>
        <taxon>Lepidoptera</taxon>
        <taxon>Glossata</taxon>
        <taxon>Ditrysia</taxon>
        <taxon>Papilionoidea</taxon>
        <taxon>Nymphalidae</taxon>
        <taxon>Satyrinae</taxon>
        <taxon>Satyrini</taxon>
        <taxon>Mycalesina</taxon>
        <taxon>Bicyclus</taxon>
    </lineage>
</organism>
<comment type="cofactor">
    <cofactor evidence="1">
        <name>[4Fe-4S] cluster</name>
        <dbReference type="ChEBI" id="CHEBI:49883"/>
    </cofactor>
</comment>
<keyword evidence="14" id="KW-0456">Lyase</keyword>
<comment type="catalytic activity">
    <reaction evidence="15">
        <text>GTP + AH2 + S-adenosyl-L-methionine = (8S)-3',8-cyclo-7,8-dihydroguanosine 5'-triphosphate + 5'-deoxyadenosine + L-methionine + A + H(+)</text>
        <dbReference type="Rhea" id="RHEA:49576"/>
        <dbReference type="ChEBI" id="CHEBI:13193"/>
        <dbReference type="ChEBI" id="CHEBI:15378"/>
        <dbReference type="ChEBI" id="CHEBI:17319"/>
        <dbReference type="ChEBI" id="CHEBI:17499"/>
        <dbReference type="ChEBI" id="CHEBI:37565"/>
        <dbReference type="ChEBI" id="CHEBI:57844"/>
        <dbReference type="ChEBI" id="CHEBI:59789"/>
        <dbReference type="ChEBI" id="CHEBI:131766"/>
        <dbReference type="EC" id="4.1.99.22"/>
    </reaction>
</comment>
<dbReference type="PANTHER" id="PTHR22960:SF0">
    <property type="entry name" value="MOLYBDENUM COFACTOR BIOSYNTHESIS PROTEIN 1"/>
    <property type="match status" value="1"/>
</dbReference>
<dbReference type="InterPro" id="IPR006638">
    <property type="entry name" value="Elp3/MiaA/NifB-like_rSAM"/>
</dbReference>
<evidence type="ECO:0000256" key="9">
    <source>
        <dbReference type="ARBA" id="ARBA00022741"/>
    </source>
</evidence>
<keyword evidence="13" id="KW-0501">Molybdenum cofactor biosynthesis</keyword>
<dbReference type="InterPro" id="IPR023045">
    <property type="entry name" value="MoaC"/>
</dbReference>
<evidence type="ECO:0000256" key="6">
    <source>
        <dbReference type="ARBA" id="ARBA00022485"/>
    </source>
</evidence>
<sequence length="559" mass="60764">MFSFSRSASYSGVVRRALLAPGLRALAWRGAPAGCHTGSPQTAPPEPPLLDLHGRTHDYLRISLTERCNLRCQYCMPAEGVRLSARAALLTRDELLRLARVFAALGVRKLRLTGGEPTLRADLPELVRELRALPGVRTVAMTSNGVALARRLPALQRAGLDALNLSLDSLRADRYERLARRPGLARALASLDVALQLGLPRVKVNTVLVRGFNEDEICDFVELTRERDIDVRFIEFMPFAGNEWRDARMVPERAALDAVRRRYPALRPAAPEPCRTASLWQAPGHRGRVGFISSMSKPFCGSCNRLRLTADGNLKVCLFGEAEVSLRDALRAGADDAALAQLVRAALRRKHKQHAAAGRATRAARAGPLRSFARGMCSLTHVDAEGARMVDVGDKPETARAAEAECWLRAAPHTLRLLRAARLPKGDALTVAQVAGVLGAKRAAELLPLCHPLPLARARVRVQLPPTDAGRVRVLCEVGARARTGVEMEALAGCALAALALYDMCKAVDKRMAVEGLRVLRKSGGSSDWPAEPAPRLRAHDTSPLRPGETYAPSDVVHF</sequence>
<dbReference type="SFLD" id="SFLDS00029">
    <property type="entry name" value="Radical_SAM"/>
    <property type="match status" value="1"/>
</dbReference>
<evidence type="ECO:0000256" key="11">
    <source>
        <dbReference type="ARBA" id="ARBA00023014"/>
    </source>
</evidence>
<evidence type="ECO:0000256" key="2">
    <source>
        <dbReference type="ARBA" id="ARBA00005046"/>
    </source>
</evidence>
<dbReference type="Proteomes" id="UP001652582">
    <property type="component" value="Chromosome 13"/>
</dbReference>
<evidence type="ECO:0000256" key="14">
    <source>
        <dbReference type="ARBA" id="ARBA00023239"/>
    </source>
</evidence>
<dbReference type="GeneID" id="112044140"/>
<keyword evidence="11" id="KW-0411">Iron-sulfur</keyword>
<dbReference type="SFLD" id="SFLDG01383">
    <property type="entry name" value="cyclic_pyranopterin_phosphate"/>
    <property type="match status" value="1"/>
</dbReference>
<dbReference type="InterPro" id="IPR013785">
    <property type="entry name" value="Aldolase_TIM"/>
</dbReference>
<evidence type="ECO:0000256" key="1">
    <source>
        <dbReference type="ARBA" id="ARBA00001966"/>
    </source>
</evidence>
<dbReference type="InterPro" id="IPR036522">
    <property type="entry name" value="MoaC_sf"/>
</dbReference>
<dbReference type="InterPro" id="IPR007197">
    <property type="entry name" value="rSAM"/>
</dbReference>
<name>A0ABM3LQ35_BICAN</name>
<dbReference type="SUPFAM" id="SSF102114">
    <property type="entry name" value="Radical SAM enzymes"/>
    <property type="match status" value="1"/>
</dbReference>
<dbReference type="InterPro" id="IPR002820">
    <property type="entry name" value="Mopterin_CF_biosynth-C_dom"/>
</dbReference>
<evidence type="ECO:0000256" key="16">
    <source>
        <dbReference type="SAM" id="MobiDB-lite"/>
    </source>
</evidence>
<keyword evidence="6" id="KW-0004">4Fe-4S</keyword>
<dbReference type="HAMAP" id="MF_01225_B">
    <property type="entry name" value="MoaA_B"/>
    <property type="match status" value="1"/>
</dbReference>
<dbReference type="InterPro" id="IPR013483">
    <property type="entry name" value="MoaA"/>
</dbReference>
<evidence type="ECO:0000256" key="12">
    <source>
        <dbReference type="ARBA" id="ARBA00023134"/>
    </source>
</evidence>
<dbReference type="PANTHER" id="PTHR22960">
    <property type="entry name" value="MOLYBDOPTERIN COFACTOR SYNTHESIS PROTEIN A"/>
    <property type="match status" value="1"/>
</dbReference>
<dbReference type="Pfam" id="PF06463">
    <property type="entry name" value="Mob_synth_C"/>
    <property type="match status" value="1"/>
</dbReference>
<comment type="pathway">
    <text evidence="2">Cofactor biosynthesis; molybdopterin biosynthesis.</text>
</comment>
<feature type="region of interest" description="Disordered" evidence="16">
    <location>
        <begin position="523"/>
        <end position="559"/>
    </location>
</feature>
<evidence type="ECO:0000259" key="17">
    <source>
        <dbReference type="PROSITE" id="PS51918"/>
    </source>
</evidence>
<dbReference type="Pfam" id="PF01967">
    <property type="entry name" value="MoaC"/>
    <property type="match status" value="1"/>
</dbReference>
<comment type="similarity">
    <text evidence="3">In the C-terminal section; belongs to the MoaC family.</text>
</comment>
<evidence type="ECO:0000256" key="3">
    <source>
        <dbReference type="ARBA" id="ARBA00008484"/>
    </source>
</evidence>
<evidence type="ECO:0000256" key="15">
    <source>
        <dbReference type="ARBA" id="ARBA00048697"/>
    </source>
</evidence>
<dbReference type="SMART" id="SM00729">
    <property type="entry name" value="Elp3"/>
    <property type="match status" value="1"/>
</dbReference>
<dbReference type="RefSeq" id="XP_052741171.1">
    <property type="nucleotide sequence ID" value="XM_052885211.1"/>
</dbReference>
<keyword evidence="10" id="KW-0408">Iron</keyword>